<dbReference type="Proteomes" id="UP000245790">
    <property type="component" value="Unassembled WGS sequence"/>
</dbReference>
<reference evidence="3 4" key="1">
    <citation type="submission" date="2018-05" db="EMBL/GenBank/DDBJ databases">
        <title>Genomic Encyclopedia of Type Strains, Phase IV (KMG-IV): sequencing the most valuable type-strain genomes for metagenomic binning, comparative biology and taxonomic classification.</title>
        <authorList>
            <person name="Goeker M."/>
        </authorList>
    </citation>
    <scope>NUCLEOTIDE SEQUENCE [LARGE SCALE GENOMIC DNA]</scope>
    <source>
        <strain evidence="3 4">DSM 25350</strain>
    </source>
</reference>
<keyword evidence="1" id="KW-0472">Membrane</keyword>
<accession>A0A316FPS2</accession>
<keyword evidence="1" id="KW-1133">Transmembrane helix</keyword>
<evidence type="ECO:0000313" key="3">
    <source>
        <dbReference type="EMBL" id="PWK50788.1"/>
    </source>
</evidence>
<keyword evidence="1" id="KW-0812">Transmembrane</keyword>
<dbReference type="EMBL" id="QGGU01000006">
    <property type="protein sequence ID" value="PWK50788.1"/>
    <property type="molecule type" value="Genomic_DNA"/>
</dbReference>
<dbReference type="Pfam" id="PF26566">
    <property type="entry name" value="PH_40"/>
    <property type="match status" value="1"/>
</dbReference>
<protein>
    <recommendedName>
        <fullName evidence="2">PH domain-containing protein</fullName>
    </recommendedName>
</protein>
<keyword evidence="4" id="KW-1185">Reference proteome</keyword>
<gene>
    <name evidence="3" type="ORF">C8D97_10675</name>
</gene>
<sequence>MLLYLGLCISLPFVFEYIYEEKDIFDFTIRLSVIFFVLLCVPPMVLFFRYAIVNNSLEIAYKSNDIELLLNGKKRIVKLNEIEHIEIKLTFPTYFSGIRYLATDSFLYAVIYLHSKESFTVTSLLDNELFDTKAFFNGRVDIFRKLRFVCWPPGQNLHFSQ</sequence>
<dbReference type="AlphaFoldDB" id="A0A316FPS2"/>
<comment type="caution">
    <text evidence="3">The sequence shown here is derived from an EMBL/GenBank/DDBJ whole genome shotgun (WGS) entry which is preliminary data.</text>
</comment>
<proteinExistence type="predicted"/>
<name>A0A316FPS2_9GAMM</name>
<feature type="transmembrane region" description="Helical" evidence="1">
    <location>
        <begin position="32"/>
        <end position="52"/>
    </location>
</feature>
<evidence type="ECO:0000313" key="4">
    <source>
        <dbReference type="Proteomes" id="UP000245790"/>
    </source>
</evidence>
<dbReference type="InterPro" id="IPR058916">
    <property type="entry name" value="PH_40"/>
</dbReference>
<organism evidence="3 4">
    <name type="scientific">Pleionea mediterranea</name>
    <dbReference type="NCBI Taxonomy" id="523701"/>
    <lineage>
        <taxon>Bacteria</taxon>
        <taxon>Pseudomonadati</taxon>
        <taxon>Pseudomonadota</taxon>
        <taxon>Gammaproteobacteria</taxon>
        <taxon>Oceanospirillales</taxon>
        <taxon>Pleioneaceae</taxon>
        <taxon>Pleionea</taxon>
    </lineage>
</organism>
<evidence type="ECO:0000256" key="1">
    <source>
        <dbReference type="SAM" id="Phobius"/>
    </source>
</evidence>
<evidence type="ECO:0000259" key="2">
    <source>
        <dbReference type="Pfam" id="PF26566"/>
    </source>
</evidence>
<feature type="domain" description="PH" evidence="2">
    <location>
        <begin position="5"/>
        <end position="125"/>
    </location>
</feature>